<organism evidence="1 2">
    <name type="scientific">Marinomonas vulgaris</name>
    <dbReference type="NCBI Taxonomy" id="2823372"/>
    <lineage>
        <taxon>Bacteria</taxon>
        <taxon>Pseudomonadati</taxon>
        <taxon>Pseudomonadota</taxon>
        <taxon>Gammaproteobacteria</taxon>
        <taxon>Oceanospirillales</taxon>
        <taxon>Oceanospirillaceae</taxon>
        <taxon>Marinomonas</taxon>
    </lineage>
</organism>
<proteinExistence type="predicted"/>
<protein>
    <submittedName>
        <fullName evidence="1">DUF484 family protein</fullName>
    </submittedName>
</protein>
<dbReference type="InterPro" id="IPR029016">
    <property type="entry name" value="GAF-like_dom_sf"/>
</dbReference>
<evidence type="ECO:0000313" key="2">
    <source>
        <dbReference type="Proteomes" id="UP000679722"/>
    </source>
</evidence>
<dbReference type="PANTHER" id="PTHR38765:SF1">
    <property type="entry name" value="DUF484 DOMAIN-CONTAINING PROTEIN"/>
    <property type="match status" value="1"/>
</dbReference>
<dbReference type="Gene3D" id="3.30.450.40">
    <property type="match status" value="1"/>
</dbReference>
<dbReference type="InterPro" id="IPR007435">
    <property type="entry name" value="DUF484"/>
</dbReference>
<dbReference type="RefSeq" id="WP_211537419.1">
    <property type="nucleotide sequence ID" value="NZ_JAGSSV010000026.1"/>
</dbReference>
<dbReference type="Proteomes" id="UP000679722">
    <property type="component" value="Unassembled WGS sequence"/>
</dbReference>
<dbReference type="Pfam" id="PF04340">
    <property type="entry name" value="DUF484"/>
    <property type="match status" value="1"/>
</dbReference>
<dbReference type="EMBL" id="JAGSSV010000026">
    <property type="protein sequence ID" value="MBR7889995.1"/>
    <property type="molecule type" value="Genomic_DNA"/>
</dbReference>
<comment type="caution">
    <text evidence="1">The sequence shown here is derived from an EMBL/GenBank/DDBJ whole genome shotgun (WGS) entry which is preliminary data.</text>
</comment>
<keyword evidence="2" id="KW-1185">Reference proteome</keyword>
<reference evidence="2" key="1">
    <citation type="submission" date="2023-07" db="EMBL/GenBank/DDBJ databases">
        <title>Marinomonas vulgaris A79, complete genome.</title>
        <authorList>
            <person name="Ying J.-J."/>
        </authorList>
    </citation>
    <scope>NUCLEOTIDE SEQUENCE [LARGE SCALE GENOMIC DNA]</scope>
    <source>
        <strain evidence="2">A79</strain>
    </source>
</reference>
<sequence length="221" mass="24873">MSEEEIVQYLSNTPDFFTRHADLLESMTLPHPVSGNVISLLEYQVTTLRQSTSAYRSQFERLVEVARENELTMQKSRRLVLAGLTCSTLDDLAVVISDMVRDDFDASFHAFVLYDHAYDSAVRVHHRTEDHDALARVIQHDDCYCGRLSDTEMQYLFAENASAVNSVAVLPLVSREGGDIQKYGVLVLGASTEHAFDQEKGTLFLQYLADLLSAILLRLIP</sequence>
<gene>
    <name evidence="1" type="ORF">J9B83_13840</name>
</gene>
<dbReference type="PANTHER" id="PTHR38765">
    <property type="entry name" value="DUF484 DOMAIN-CONTAINING PROTEIN"/>
    <property type="match status" value="1"/>
</dbReference>
<dbReference type="SUPFAM" id="SSF55781">
    <property type="entry name" value="GAF domain-like"/>
    <property type="match status" value="1"/>
</dbReference>
<accession>A0ABS5HET9</accession>
<evidence type="ECO:0000313" key="1">
    <source>
        <dbReference type="EMBL" id="MBR7889995.1"/>
    </source>
</evidence>
<name>A0ABS5HET9_9GAMM</name>